<feature type="compositionally biased region" description="Polar residues" evidence="1">
    <location>
        <begin position="56"/>
        <end position="65"/>
    </location>
</feature>
<protein>
    <submittedName>
        <fullName evidence="2">Uncharacterized protein</fullName>
    </submittedName>
</protein>
<organism evidence="2 3">
    <name type="scientific">Caballeronia grimmiae</name>
    <dbReference type="NCBI Taxonomy" id="1071679"/>
    <lineage>
        <taxon>Bacteria</taxon>
        <taxon>Pseudomonadati</taxon>
        <taxon>Pseudomonadota</taxon>
        <taxon>Betaproteobacteria</taxon>
        <taxon>Burkholderiales</taxon>
        <taxon>Burkholderiaceae</taxon>
        <taxon>Caballeronia</taxon>
    </lineage>
</organism>
<sequence length="309" mass="34970">MPLAFYEVSTQVYASCGSKKSCFLVTFFAAAKKVTPAPGRGELIDRHEYKFNASRLNAKQVQPQMLPNRDKLSPADPPDPANPTNKARDANQSLDGIDIESGQSRTPKYKLMNRRPDKPPVRASARSTCKITAIPHAARAEQMTLTGHPAHGSERIQIRPGARANLIERHDDDPHRPTSAIAMKRTQRPPAVIIERKNRLVPSRSGIGNCARIAQTLGPEHRHERCPRTASTEQRPHRCKVAEPRIEPDRNALTKRIAKRSKRIAKRSKRIDMRATLENRAEIRYIQRPRPRRAKQCPSNRDRLARRAQ</sequence>
<proteinExistence type="predicted"/>
<feature type="region of interest" description="Disordered" evidence="1">
    <location>
        <begin position="290"/>
        <end position="309"/>
    </location>
</feature>
<name>A0ABQ1RWI0_9BURK</name>
<evidence type="ECO:0000313" key="2">
    <source>
        <dbReference type="EMBL" id="GGD85391.1"/>
    </source>
</evidence>
<dbReference type="EMBL" id="BMEG01000008">
    <property type="protein sequence ID" value="GGD85391.1"/>
    <property type="molecule type" value="Genomic_DNA"/>
</dbReference>
<reference evidence="3" key="1">
    <citation type="journal article" date="2019" name="Int. J. Syst. Evol. Microbiol.">
        <title>The Global Catalogue of Microorganisms (GCM) 10K type strain sequencing project: providing services to taxonomists for standard genome sequencing and annotation.</title>
        <authorList>
            <consortium name="The Broad Institute Genomics Platform"/>
            <consortium name="The Broad Institute Genome Sequencing Center for Infectious Disease"/>
            <person name="Wu L."/>
            <person name="Ma J."/>
        </authorList>
    </citation>
    <scope>NUCLEOTIDE SEQUENCE [LARGE SCALE GENOMIC DNA]</scope>
    <source>
        <strain evidence="3">CGMCC 1.11013</strain>
    </source>
</reference>
<accession>A0ABQ1RWI0</accession>
<feature type="compositionally biased region" description="Basic and acidic residues" evidence="1">
    <location>
        <begin position="300"/>
        <end position="309"/>
    </location>
</feature>
<comment type="caution">
    <text evidence="2">The sequence shown here is derived from an EMBL/GenBank/DDBJ whole genome shotgun (WGS) entry which is preliminary data.</text>
</comment>
<evidence type="ECO:0000256" key="1">
    <source>
        <dbReference type="SAM" id="MobiDB-lite"/>
    </source>
</evidence>
<evidence type="ECO:0000313" key="3">
    <source>
        <dbReference type="Proteomes" id="UP000597138"/>
    </source>
</evidence>
<keyword evidence="3" id="KW-1185">Reference proteome</keyword>
<gene>
    <name evidence="2" type="ORF">GCM10010985_44980</name>
</gene>
<dbReference type="Proteomes" id="UP000597138">
    <property type="component" value="Unassembled WGS sequence"/>
</dbReference>
<feature type="region of interest" description="Disordered" evidence="1">
    <location>
        <begin position="56"/>
        <end position="126"/>
    </location>
</feature>